<dbReference type="EMBL" id="BAABVV010000037">
    <property type="protein sequence ID" value="GAA6114756.1"/>
    <property type="molecule type" value="Genomic_DNA"/>
</dbReference>
<feature type="domain" description="Exonuclease" evidence="2">
    <location>
        <begin position="5"/>
        <end position="173"/>
    </location>
</feature>
<evidence type="ECO:0000259" key="2">
    <source>
        <dbReference type="SMART" id="SM00479"/>
    </source>
</evidence>
<gene>
    <name evidence="3" type="ORF">AP20H10_11190</name>
</gene>
<keyword evidence="4" id="KW-1185">Reference proteome</keyword>
<dbReference type="SMART" id="SM00479">
    <property type="entry name" value="EXOIII"/>
    <property type="match status" value="1"/>
</dbReference>
<evidence type="ECO:0000313" key="3">
    <source>
        <dbReference type="EMBL" id="GAA6114756.1"/>
    </source>
</evidence>
<dbReference type="InterPro" id="IPR006054">
    <property type="entry name" value="DnaQ"/>
</dbReference>
<dbReference type="Pfam" id="PF13307">
    <property type="entry name" value="Helicase_C_2"/>
    <property type="match status" value="1"/>
</dbReference>
<name>A0ABP9ZIX7_9LACO</name>
<sequence>MSKTIFSVVDIETTGSSQSNDTNRIIQFSCTFIQNAKIIGSFNSFINPEINIPTEITKLTGISNQTVVNAPTFAEVANKIYELLEGTIFVAHNVNFDFPFLNLEFQRVNHKELHNKAIDTVTLSQLLLPTEPSYKLTDLSKSLNIVHEHPHSSSSDALATAKILIILLHQLDNLPKKTIKQILDINPSLPMNTLDLFKYVYSNKKNEDNPKMINIKDLKIRKIKYKSSSSFEELKYPNNKRKKEKMFKGIVEFNETENKLMNSIYGNYHSQNDSTNTIIETSGDFNYDFSYLFPLSYLLTNNQKIVVAADEEFLSNSSIVQQVNKLNKIIPNDVRSLIVRSVSDYIDIDKFSDSLKVKSNSKNTQFLKCKILIWLTFTKTGDIRELKLDKDNNQNYFLNVVSDEQNHGYYIKKLSNDFKSANVVLVSHEYLLSNYSDLSEDNPYLVIKDARKLNKHALDEYRVDFKFSDNKIISNHLTNLLYQSHNRNVYDIFTKSKKHYSLIKKIENLFTKNCTQIEELQDEFLYYFYSKSKLEKIVDGFILKPDTEKLEEFIKSKKSLFNSISRNNQIILDIADDLKRSINHFTGQDKAILYAFFDQINEFSKFTENNVYRLFKLMSYNQERTFAFVTNDDKDINNGRFIGGFIRNTNILSNGLYQKFKNIVFMDSSIYSSKRSQYFYDELELNRSNTRMIKFEDELDLSDSVNLILDESLQIPMKVNKLMKYNNGNSFILTNSKKRAKDILKSLRDTDVYDENVILIQDFIGNNDKIVKKIVNDSKNIIIGNNELMDLICQKGKKIDNLVIDSFPLNEFDDVYLQAQYDLINSQHGNPNDGLSIPLSILSIKDAIKDVIKTSNRKALIYFRDKEVIDGPYGNNLIDLLPNHIKPEYLEKRKIIEKFKKN</sequence>
<dbReference type="GO" id="GO:0004386">
    <property type="term" value="F:helicase activity"/>
    <property type="evidence" value="ECO:0007669"/>
    <property type="project" value="UniProtKB-KW"/>
</dbReference>
<keyword evidence="3" id="KW-0547">Nucleotide-binding</keyword>
<organism evidence="3 4">
    <name type="scientific">Apilactobacillus apinorum</name>
    <dbReference type="NCBI Taxonomy" id="1218495"/>
    <lineage>
        <taxon>Bacteria</taxon>
        <taxon>Bacillati</taxon>
        <taxon>Bacillota</taxon>
        <taxon>Bacilli</taxon>
        <taxon>Lactobacillales</taxon>
        <taxon>Lactobacillaceae</taxon>
        <taxon>Apilactobacillus</taxon>
    </lineage>
</organism>
<proteinExistence type="predicted"/>
<dbReference type="Gene3D" id="3.30.420.10">
    <property type="entry name" value="Ribonuclease H-like superfamily/Ribonuclease H"/>
    <property type="match status" value="1"/>
</dbReference>
<dbReference type="PANTHER" id="PTHR30231:SF41">
    <property type="entry name" value="DNA POLYMERASE III SUBUNIT EPSILON"/>
    <property type="match status" value="1"/>
</dbReference>
<dbReference type="InterPro" id="IPR013520">
    <property type="entry name" value="Ribonucl_H"/>
</dbReference>
<comment type="caution">
    <text evidence="3">The sequence shown here is derived from an EMBL/GenBank/DDBJ whole genome shotgun (WGS) entry which is preliminary data.</text>
</comment>
<accession>A0ABP9ZIX7</accession>
<dbReference type="RefSeq" id="WP_353318345.1">
    <property type="nucleotide sequence ID" value="NZ_BAABVV010000037.1"/>
</dbReference>
<reference evidence="3 4" key="1">
    <citation type="submission" date="2024-03" db="EMBL/GenBank/DDBJ databases">
        <title>Inconsistent identification of Apilactobacillus kunkeei-related strains obtained by well-developed overall genome related indices.</title>
        <authorList>
            <person name="Maeno S."/>
            <person name="Endo A."/>
        </authorList>
    </citation>
    <scope>NUCLEOTIDE SEQUENCE [LARGE SCALE GENOMIC DNA]</scope>
    <source>
        <strain evidence="3 4">20H-10</strain>
    </source>
</reference>
<dbReference type="InterPro" id="IPR036397">
    <property type="entry name" value="RNaseH_sf"/>
</dbReference>
<dbReference type="PANTHER" id="PTHR30231">
    <property type="entry name" value="DNA POLYMERASE III SUBUNIT EPSILON"/>
    <property type="match status" value="1"/>
</dbReference>
<dbReference type="InterPro" id="IPR006555">
    <property type="entry name" value="ATP-dep_Helicase_C"/>
</dbReference>
<keyword evidence="1" id="KW-0540">Nuclease</keyword>
<dbReference type="Proteomes" id="UP001438112">
    <property type="component" value="Unassembled WGS sequence"/>
</dbReference>
<dbReference type="SUPFAM" id="SSF53098">
    <property type="entry name" value="Ribonuclease H-like"/>
    <property type="match status" value="1"/>
</dbReference>
<evidence type="ECO:0000313" key="4">
    <source>
        <dbReference type="Proteomes" id="UP001438112"/>
    </source>
</evidence>
<keyword evidence="1" id="KW-0378">Hydrolase</keyword>
<keyword evidence="1" id="KW-0269">Exonuclease</keyword>
<dbReference type="CDD" id="cd06127">
    <property type="entry name" value="DEDDh"/>
    <property type="match status" value="1"/>
</dbReference>
<keyword evidence="3" id="KW-0347">Helicase</keyword>
<keyword evidence="3" id="KW-0067">ATP-binding</keyword>
<dbReference type="NCBIfam" id="TIGR00573">
    <property type="entry name" value="dnaq"/>
    <property type="match status" value="1"/>
</dbReference>
<protein>
    <submittedName>
        <fullName evidence="3">Helicase C-terminal domain-containing protein</fullName>
    </submittedName>
</protein>
<dbReference type="InterPro" id="IPR012337">
    <property type="entry name" value="RNaseH-like_sf"/>
</dbReference>
<evidence type="ECO:0000256" key="1">
    <source>
        <dbReference type="ARBA" id="ARBA00022839"/>
    </source>
</evidence>
<dbReference type="Pfam" id="PF00929">
    <property type="entry name" value="RNase_T"/>
    <property type="match status" value="1"/>
</dbReference>